<dbReference type="GO" id="GO:0080120">
    <property type="term" value="P:CAAX-box protein maturation"/>
    <property type="evidence" value="ECO:0007669"/>
    <property type="project" value="UniProtKB-ARBA"/>
</dbReference>
<keyword evidence="3" id="KW-0378">Hydrolase</keyword>
<dbReference type="OrthoDB" id="4453618at2"/>
<feature type="transmembrane region" description="Helical" evidence="1">
    <location>
        <begin position="100"/>
        <end position="124"/>
    </location>
</feature>
<dbReference type="HOGENOM" id="CLU_080128_0_0_11"/>
<dbReference type="eggNOG" id="COG1266">
    <property type="taxonomic scope" value="Bacteria"/>
</dbReference>
<name>L1M9W5_9CORY</name>
<proteinExistence type="predicted"/>
<evidence type="ECO:0000259" key="2">
    <source>
        <dbReference type="Pfam" id="PF02517"/>
    </source>
</evidence>
<dbReference type="InterPro" id="IPR003675">
    <property type="entry name" value="Rce1/LyrA-like_dom"/>
</dbReference>
<dbReference type="STRING" id="1035195.HMPREF9997_02401"/>
<dbReference type="Pfam" id="PF02517">
    <property type="entry name" value="Rce1-like"/>
    <property type="match status" value="1"/>
</dbReference>
<reference evidence="3 4" key="1">
    <citation type="submission" date="2012-05" db="EMBL/GenBank/DDBJ databases">
        <authorList>
            <person name="Weinstock G."/>
            <person name="Sodergren E."/>
            <person name="Lobos E.A."/>
            <person name="Fulton L."/>
            <person name="Fulton R."/>
            <person name="Courtney L."/>
            <person name="Fronick C."/>
            <person name="O'Laughlin M."/>
            <person name="Godfrey J."/>
            <person name="Wilson R.M."/>
            <person name="Miner T."/>
            <person name="Farmer C."/>
            <person name="Delehaunty K."/>
            <person name="Cordes M."/>
            <person name="Minx P."/>
            <person name="Tomlinson C."/>
            <person name="Chen J."/>
            <person name="Wollam A."/>
            <person name="Pepin K.H."/>
            <person name="Bhonagiri V."/>
            <person name="Zhang X."/>
            <person name="Suruliraj S."/>
            <person name="Warren W."/>
            <person name="Mitreva M."/>
            <person name="Mardis E.R."/>
            <person name="Wilson R.K."/>
        </authorList>
    </citation>
    <scope>NUCLEOTIDE SEQUENCE [LARGE SCALE GENOMIC DNA]</scope>
    <source>
        <strain evidence="3 4">F0235</strain>
    </source>
</reference>
<evidence type="ECO:0000313" key="3">
    <source>
        <dbReference type="EMBL" id="EKX88038.1"/>
    </source>
</evidence>
<gene>
    <name evidence="3" type="ORF">HMPREF9997_02401</name>
</gene>
<keyword evidence="3" id="KW-0645">Protease</keyword>
<dbReference type="Proteomes" id="UP000010445">
    <property type="component" value="Unassembled WGS sequence"/>
</dbReference>
<organism evidence="3 4">
    <name type="scientific">Corynebacterium durum F0235</name>
    <dbReference type="NCBI Taxonomy" id="1035195"/>
    <lineage>
        <taxon>Bacteria</taxon>
        <taxon>Bacillati</taxon>
        <taxon>Actinomycetota</taxon>
        <taxon>Actinomycetes</taxon>
        <taxon>Mycobacteriales</taxon>
        <taxon>Corynebacteriaceae</taxon>
        <taxon>Corynebacterium</taxon>
    </lineage>
</organism>
<evidence type="ECO:0000256" key="1">
    <source>
        <dbReference type="SAM" id="Phobius"/>
    </source>
</evidence>
<keyword evidence="4" id="KW-1185">Reference proteome</keyword>
<feature type="domain" description="CAAX prenyl protease 2/Lysostaphin resistance protein A-like" evidence="2">
    <location>
        <begin position="141"/>
        <end position="233"/>
    </location>
</feature>
<feature type="transmembrane region" description="Helical" evidence="1">
    <location>
        <begin position="220"/>
        <end position="241"/>
    </location>
</feature>
<dbReference type="GO" id="GO:0006508">
    <property type="term" value="P:proteolysis"/>
    <property type="evidence" value="ECO:0007669"/>
    <property type="project" value="UniProtKB-KW"/>
</dbReference>
<comment type="caution">
    <text evidence="3">The sequence shown here is derived from an EMBL/GenBank/DDBJ whole genome shotgun (WGS) entry which is preliminary data.</text>
</comment>
<accession>L1M9W5</accession>
<keyword evidence="1" id="KW-0472">Membrane</keyword>
<feature type="transmembrane region" description="Helical" evidence="1">
    <location>
        <begin position="20"/>
        <end position="39"/>
    </location>
</feature>
<keyword evidence="1" id="KW-1133">Transmembrane helix</keyword>
<sequence length="252" mass="27414">MTDRPAASSPPRARIYRELLVVLLITFGMSGVRSLLRLIDAALSSTPLNQQTATLNASQADSPWLDLALQLCSAAVLCGWGLLVLYLLNPDKVALPKPRLGNLGSGAGLAALIGLPGLLFYLGALQLGFTKNVVPSTLDAWWEAPVLLVWSFANAFAEETVVVLWLLTRLKQLNLVPWKAVALSSLLRGSYHLYQGFSAGVGNIIMGVVFAWFYQRTNKIWPLVIAHFLIDAVAFVGYAAFGESLMGFLRQE</sequence>
<dbReference type="PATRIC" id="fig|1035195.3.peg.2144"/>
<dbReference type="RefSeq" id="WP_006062206.1">
    <property type="nucleotide sequence ID" value="NZ_KB290824.1"/>
</dbReference>
<evidence type="ECO:0000313" key="4">
    <source>
        <dbReference type="Proteomes" id="UP000010445"/>
    </source>
</evidence>
<dbReference type="GO" id="GO:0004175">
    <property type="term" value="F:endopeptidase activity"/>
    <property type="evidence" value="ECO:0007669"/>
    <property type="project" value="UniProtKB-ARBA"/>
</dbReference>
<dbReference type="EMBL" id="AMEM01000040">
    <property type="protein sequence ID" value="EKX88038.1"/>
    <property type="molecule type" value="Genomic_DNA"/>
</dbReference>
<keyword evidence="1" id="KW-0812">Transmembrane</keyword>
<feature type="transmembrane region" description="Helical" evidence="1">
    <location>
        <begin position="193"/>
        <end position="214"/>
    </location>
</feature>
<dbReference type="AlphaFoldDB" id="L1M9W5"/>
<feature type="transmembrane region" description="Helical" evidence="1">
    <location>
        <begin position="67"/>
        <end position="88"/>
    </location>
</feature>
<protein>
    <submittedName>
        <fullName evidence="3">CAAX amino terminal protease family protein</fullName>
    </submittedName>
</protein>